<dbReference type="Proteomes" id="UP000666915">
    <property type="component" value="Unassembled WGS sequence"/>
</dbReference>
<dbReference type="SUPFAM" id="SSF52540">
    <property type="entry name" value="P-loop containing nucleoside triphosphate hydrolases"/>
    <property type="match status" value="1"/>
</dbReference>
<dbReference type="CDD" id="cd15831">
    <property type="entry name" value="BTAD"/>
    <property type="match status" value="1"/>
</dbReference>
<dbReference type="PANTHER" id="PTHR47691:SF3">
    <property type="entry name" value="HTH-TYPE TRANSCRIPTIONAL REGULATOR RV0890C-RELATED"/>
    <property type="match status" value="1"/>
</dbReference>
<comment type="similarity">
    <text evidence="1">Belongs to the AfsR/DnrI/RedD regulatory family.</text>
</comment>
<proteinExistence type="inferred from homology"/>
<evidence type="ECO:0000256" key="2">
    <source>
        <dbReference type="ARBA" id="ARBA00023125"/>
    </source>
</evidence>
<dbReference type="InterPro" id="IPR036388">
    <property type="entry name" value="WH-like_DNA-bd_sf"/>
</dbReference>
<dbReference type="PRINTS" id="PR00364">
    <property type="entry name" value="DISEASERSIST"/>
</dbReference>
<dbReference type="PROSITE" id="PS51755">
    <property type="entry name" value="OMPR_PHOB"/>
    <property type="match status" value="1"/>
</dbReference>
<dbReference type="InterPro" id="IPR001867">
    <property type="entry name" value="OmpR/PhoB-type_DNA-bd"/>
</dbReference>
<dbReference type="Pfam" id="PF03704">
    <property type="entry name" value="BTAD"/>
    <property type="match status" value="1"/>
</dbReference>
<protein>
    <submittedName>
        <fullName evidence="5">AfsR/SARP family transcriptional regulator</fullName>
    </submittedName>
</protein>
<dbReference type="SMART" id="SM00862">
    <property type="entry name" value="Trans_reg_C"/>
    <property type="match status" value="1"/>
</dbReference>
<dbReference type="SMART" id="SM01043">
    <property type="entry name" value="BTAD"/>
    <property type="match status" value="1"/>
</dbReference>
<dbReference type="PANTHER" id="PTHR47691">
    <property type="entry name" value="REGULATOR-RELATED"/>
    <property type="match status" value="1"/>
</dbReference>
<evidence type="ECO:0000313" key="5">
    <source>
        <dbReference type="EMBL" id="MBO2441396.1"/>
    </source>
</evidence>
<evidence type="ECO:0000313" key="6">
    <source>
        <dbReference type="Proteomes" id="UP000666915"/>
    </source>
</evidence>
<name>A0ABS3R5I1_9ACTN</name>
<dbReference type="SUPFAM" id="SSF48452">
    <property type="entry name" value="TPR-like"/>
    <property type="match status" value="2"/>
</dbReference>
<sequence length="1027" mass="108415">MRVAILGPLSVTDQGGGVAVGGARLRVLLVRLALEPGRPVPVDSLVRAVWPDGGPADRVHALQALVSRLRRVLPEGRLRSLPGGYVLDIAYEAVDALSFERMARDGARALREGDAFRASALLREALEMWRGDALADAAGLPFADAAAVRLEELRLAATEDRVAADLATGADEAGLVAELEGLAARHPLRERVQALLVRALHRAGRPAEALAAYERFRDILAEEMGADPGPESREAYLAVLRSAPPERPRGNLRAPSTSFVGREDERAWIGSRLWEGRLVTLVGPGGAGKTRLATTVAAEVAGRFPGGVWLVELAAVAAPGGVPRAVAEALGLRDGGGWRGAAEGLVDALALDETLIVLDNCEHVVEAAARLADDLLGRCPGLRILATSRERLGLDGEALCPVPPMDEAESARLFGERAAAVRRGFEVGAENAALVGEICRRLDGLPLAIELAAARLRTMPAEQLAARLEDRFALLGGGARTALPRHRTLRAVVAWSWDLLDGPEHRFAARLSVFPGAIGPEGAARVGGRPDVLEALEALADRSLLQVIDGPRPRFRMLETIREYGLEQLEAAGETGEARAAHLACFLDLAERAEPHLRGAGQLHWIGLLDGERDNLSAALAWAVESGDAVSAVRLGAALASFWMIQGDHAEAARRLRLALGMRGEDTVPGDAVAVALGGYAFNTVLSGGDARDDPLLRRSRPGAAAGHPLAALAEPSAALLDDDPVRGLAAVDRGLSAEPDPWARAALHLVRAMLNGNRGAMDEAARDIAAALAGFRRSGERAGLALALAFSAEGRTVAGDFETAIAELEESVELLRELGQESGAGMQRVMLAVARARSGDVRRARDELAAMTGPGTATPVRHLVPAHLALGDLARHDGDVGRARHHYAATERYLARVPAYPQFGSLLETAMAHLAIEADEPDAARRHLRKALALAMDAPDLPIAAVAGIAVARLGAASVPDAAAETLGAASVLRGAPDAFNPDVVQASRQLRRILGERAYRDAYAKGAARKVPDALALLDDQLRRR</sequence>
<dbReference type="EMBL" id="JAGEOK010000019">
    <property type="protein sequence ID" value="MBO2441396.1"/>
    <property type="molecule type" value="Genomic_DNA"/>
</dbReference>
<dbReference type="RefSeq" id="WP_208269763.1">
    <property type="nucleotide sequence ID" value="NZ_BAAAGM010000070.1"/>
</dbReference>
<dbReference type="InterPro" id="IPR005158">
    <property type="entry name" value="BTAD"/>
</dbReference>
<accession>A0ABS3R5I1</accession>
<dbReference type="Gene3D" id="1.25.40.10">
    <property type="entry name" value="Tetratricopeptide repeat domain"/>
    <property type="match status" value="2"/>
</dbReference>
<dbReference type="InterPro" id="IPR027417">
    <property type="entry name" value="P-loop_NTPase"/>
</dbReference>
<gene>
    <name evidence="5" type="ORF">J4557_28125</name>
</gene>
<dbReference type="Gene3D" id="1.10.10.10">
    <property type="entry name" value="Winged helix-like DNA-binding domain superfamily/Winged helix DNA-binding domain"/>
    <property type="match status" value="1"/>
</dbReference>
<keyword evidence="6" id="KW-1185">Reference proteome</keyword>
<evidence type="ECO:0000256" key="1">
    <source>
        <dbReference type="ARBA" id="ARBA00005820"/>
    </source>
</evidence>
<keyword evidence="2 3" id="KW-0238">DNA-binding</keyword>
<dbReference type="InterPro" id="IPR011990">
    <property type="entry name" value="TPR-like_helical_dom_sf"/>
</dbReference>
<feature type="DNA-binding region" description="OmpR/PhoB-type" evidence="3">
    <location>
        <begin position="1"/>
        <end position="89"/>
    </location>
</feature>
<comment type="caution">
    <text evidence="5">The sequence shown here is derived from an EMBL/GenBank/DDBJ whole genome shotgun (WGS) entry which is preliminary data.</text>
</comment>
<organism evidence="5 6">
    <name type="scientific">Actinomadura nitritigenes</name>
    <dbReference type="NCBI Taxonomy" id="134602"/>
    <lineage>
        <taxon>Bacteria</taxon>
        <taxon>Bacillati</taxon>
        <taxon>Actinomycetota</taxon>
        <taxon>Actinomycetes</taxon>
        <taxon>Streptosporangiales</taxon>
        <taxon>Thermomonosporaceae</taxon>
        <taxon>Actinomadura</taxon>
    </lineage>
</organism>
<feature type="domain" description="OmpR/PhoB-type" evidence="4">
    <location>
        <begin position="1"/>
        <end position="89"/>
    </location>
</feature>
<dbReference type="InterPro" id="IPR016032">
    <property type="entry name" value="Sig_transdc_resp-reg_C-effctor"/>
</dbReference>
<dbReference type="SUPFAM" id="SSF46894">
    <property type="entry name" value="C-terminal effector domain of the bipartite response regulators"/>
    <property type="match status" value="1"/>
</dbReference>
<evidence type="ECO:0000256" key="3">
    <source>
        <dbReference type="PROSITE-ProRule" id="PRU01091"/>
    </source>
</evidence>
<evidence type="ECO:0000259" key="4">
    <source>
        <dbReference type="PROSITE" id="PS51755"/>
    </source>
</evidence>
<reference evidence="5 6" key="1">
    <citation type="submission" date="2021-03" db="EMBL/GenBank/DDBJ databases">
        <authorList>
            <person name="Kanchanasin P."/>
            <person name="Saeng-In P."/>
            <person name="Phongsopitanun W."/>
            <person name="Yuki M."/>
            <person name="Kudo T."/>
            <person name="Ohkuma M."/>
            <person name="Tanasupawat S."/>
        </authorList>
    </citation>
    <scope>NUCLEOTIDE SEQUENCE [LARGE SCALE GENOMIC DNA]</scope>
    <source>
        <strain evidence="5 6">L46</strain>
    </source>
</reference>